<proteinExistence type="predicted"/>
<protein>
    <recommendedName>
        <fullName evidence="6">Secreted protein</fullName>
    </recommendedName>
</protein>
<dbReference type="OrthoDB" id="4557676at2"/>
<evidence type="ECO:0000256" key="1">
    <source>
        <dbReference type="SAM" id="SignalP"/>
    </source>
</evidence>
<evidence type="ECO:0000313" key="3">
    <source>
        <dbReference type="EMBL" id="PEG36677.1"/>
    </source>
</evidence>
<dbReference type="EMBL" id="PDCP01000032">
    <property type="protein sequence ID" value="PEG36677.1"/>
    <property type="molecule type" value="Genomic_DNA"/>
</dbReference>
<sequence>MRRAVIVAAVAFVGLSVAQSAAAEPPHDHNDIREYPLAQGNYTTDTDYAHKFFKTPDGRHCGIGPNGGPVGCDAVPTDAPPGTNQVVVNSWGPAEYRHSDTPSFTRDVDVLPEGCRLENWGATCAVEHQGTVHCETYDDHGFVVAATYGELW</sequence>
<dbReference type="AlphaFoldDB" id="A0A2A7MYU6"/>
<dbReference type="EMBL" id="BLKS01000001">
    <property type="protein sequence ID" value="GFG49145.1"/>
    <property type="molecule type" value="Genomic_DNA"/>
</dbReference>
<keyword evidence="1" id="KW-0732">Signal</keyword>
<evidence type="ECO:0008006" key="6">
    <source>
        <dbReference type="Google" id="ProtNLM"/>
    </source>
</evidence>
<organism evidence="3 4">
    <name type="scientific">Mycolicibacterium agri</name>
    <name type="common">Mycobacterium agri</name>
    <dbReference type="NCBI Taxonomy" id="36811"/>
    <lineage>
        <taxon>Bacteria</taxon>
        <taxon>Bacillati</taxon>
        <taxon>Actinomycetota</taxon>
        <taxon>Actinomycetes</taxon>
        <taxon>Mycobacteriales</taxon>
        <taxon>Mycobacteriaceae</taxon>
        <taxon>Mycolicibacterium</taxon>
    </lineage>
</organism>
<gene>
    <name evidence="3" type="ORF">CQY20_18125</name>
    <name evidence="2" type="ORF">MAGR_05860</name>
</gene>
<evidence type="ECO:0000313" key="4">
    <source>
        <dbReference type="Proteomes" id="UP000220914"/>
    </source>
</evidence>
<reference evidence="3 4" key="1">
    <citation type="submission" date="2017-10" db="EMBL/GenBank/DDBJ databases">
        <title>The new phylogeny of genus Mycobacterium.</title>
        <authorList>
            <person name="Tortoli E."/>
            <person name="Trovato A."/>
            <person name="Cirillo D.M."/>
        </authorList>
    </citation>
    <scope>NUCLEOTIDE SEQUENCE [LARGE SCALE GENOMIC DNA]</scope>
    <source>
        <strain evidence="3 4">CCUG37673</strain>
    </source>
</reference>
<dbReference type="RefSeq" id="WP_097941469.1">
    <property type="nucleotide sequence ID" value="NZ_BLKS01000001.1"/>
</dbReference>
<accession>A0A2A7MYU6</accession>
<dbReference type="Proteomes" id="UP000220914">
    <property type="component" value="Unassembled WGS sequence"/>
</dbReference>
<feature type="signal peptide" evidence="1">
    <location>
        <begin position="1"/>
        <end position="23"/>
    </location>
</feature>
<dbReference type="Proteomes" id="UP000465302">
    <property type="component" value="Unassembled WGS sequence"/>
</dbReference>
<feature type="chain" id="PRO_5036036220" description="Secreted protein" evidence="1">
    <location>
        <begin position="24"/>
        <end position="152"/>
    </location>
</feature>
<keyword evidence="4" id="KW-1185">Reference proteome</keyword>
<reference evidence="2 5" key="2">
    <citation type="journal article" date="2019" name="Emerg. Microbes Infect.">
        <title>Comprehensive subspecies identification of 175 nontuberculous mycobacteria species based on 7547 genomic profiles.</title>
        <authorList>
            <person name="Matsumoto Y."/>
            <person name="Kinjo T."/>
            <person name="Motooka D."/>
            <person name="Nabeya D."/>
            <person name="Jung N."/>
            <person name="Uechi K."/>
            <person name="Horii T."/>
            <person name="Iida T."/>
            <person name="Fujita J."/>
            <person name="Nakamura S."/>
        </authorList>
    </citation>
    <scope>NUCLEOTIDE SEQUENCE [LARGE SCALE GENOMIC DNA]</scope>
    <source>
        <strain evidence="2 5">JCM 6377</strain>
    </source>
</reference>
<name>A0A2A7MYU6_MYCAG</name>
<evidence type="ECO:0000313" key="5">
    <source>
        <dbReference type="Proteomes" id="UP000465302"/>
    </source>
</evidence>
<evidence type="ECO:0000313" key="2">
    <source>
        <dbReference type="EMBL" id="GFG49145.1"/>
    </source>
</evidence>
<comment type="caution">
    <text evidence="3">The sequence shown here is derived from an EMBL/GenBank/DDBJ whole genome shotgun (WGS) entry which is preliminary data.</text>
</comment>
<reference evidence="2" key="3">
    <citation type="submission" date="2020-02" db="EMBL/GenBank/DDBJ databases">
        <authorList>
            <person name="Matsumoto Y."/>
            <person name="Motooka D."/>
            <person name="Nakamura S."/>
        </authorList>
    </citation>
    <scope>NUCLEOTIDE SEQUENCE</scope>
    <source>
        <strain evidence="2">JCM 6377</strain>
    </source>
</reference>